<dbReference type="Gene3D" id="3.40.50.2000">
    <property type="entry name" value="Glycogen Phosphorylase B"/>
    <property type="match status" value="2"/>
</dbReference>
<dbReference type="PANTHER" id="PTHR12526:SF638">
    <property type="entry name" value="SPORE COAT PROTEIN SA"/>
    <property type="match status" value="1"/>
</dbReference>
<feature type="domain" description="Glycosyl transferase family 1" evidence="1">
    <location>
        <begin position="181"/>
        <end position="357"/>
    </location>
</feature>
<protein>
    <submittedName>
        <fullName evidence="2">Glycosyltransferase family 4 protein</fullName>
    </submittedName>
</protein>
<evidence type="ECO:0000259" key="1">
    <source>
        <dbReference type="Pfam" id="PF00534"/>
    </source>
</evidence>
<name>A0ABY8EI89_9FIRM</name>
<dbReference type="CDD" id="cd03801">
    <property type="entry name" value="GT4_PimA-like"/>
    <property type="match status" value="1"/>
</dbReference>
<evidence type="ECO:0000313" key="3">
    <source>
        <dbReference type="Proteomes" id="UP001222800"/>
    </source>
</evidence>
<dbReference type="PANTHER" id="PTHR12526">
    <property type="entry name" value="GLYCOSYLTRANSFERASE"/>
    <property type="match status" value="1"/>
</dbReference>
<dbReference type="EMBL" id="CP120733">
    <property type="protein sequence ID" value="WFD11374.1"/>
    <property type="molecule type" value="Genomic_DNA"/>
</dbReference>
<dbReference type="Pfam" id="PF00534">
    <property type="entry name" value="Glycos_transf_1"/>
    <property type="match status" value="1"/>
</dbReference>
<gene>
    <name evidence="2" type="ORF">P4S50_04660</name>
</gene>
<sequence>MKIAFICTEKLPVPPILSGAIQIYITNLLPILSKHHDITVFSVSNSKLLDREEIGNITHIRVSGRTKAEYVNNIKDNLTDEFDLVHVFNRPKWIRLLSNDLPDTPFSLSLHNEMFLPKKIDAKRAKECIDRVEFICTVSEFIADGVQTLYPNAKGKMNAVYSAVDLDLIKPFWSEDVLKDRIDMRKRYGVKDGAKVIIYVGRLSKKKGPDVLIKAMKSVLEKYPDAKLIFVGSKWYGNNATDDYVKKLQIAAQELNDNIDFTGFLTPDEIPKYYNMGDLFVCTSQWQEPLARVHYEAMASALPIITTNRGGNAEVIDQGVNGFAIDDYTNPDEFSKYIKYLIKNEEKAIEMGKAGRAFVEEHHNWNVIANRLLKLFDDVAKKYNK</sequence>
<proteinExistence type="predicted"/>
<keyword evidence="3" id="KW-1185">Reference proteome</keyword>
<evidence type="ECO:0000313" key="2">
    <source>
        <dbReference type="EMBL" id="WFD11374.1"/>
    </source>
</evidence>
<dbReference type="InterPro" id="IPR001296">
    <property type="entry name" value="Glyco_trans_1"/>
</dbReference>
<organism evidence="2 3">
    <name type="scientific">Tepidibacter hydrothermalis</name>
    <dbReference type="NCBI Taxonomy" id="3036126"/>
    <lineage>
        <taxon>Bacteria</taxon>
        <taxon>Bacillati</taxon>
        <taxon>Bacillota</taxon>
        <taxon>Clostridia</taxon>
        <taxon>Peptostreptococcales</taxon>
        <taxon>Peptostreptococcaceae</taxon>
        <taxon>Tepidibacter</taxon>
    </lineage>
</organism>
<dbReference type="RefSeq" id="WP_277733407.1">
    <property type="nucleotide sequence ID" value="NZ_CP120733.1"/>
</dbReference>
<reference evidence="2 3" key="1">
    <citation type="submission" date="2023-03" db="EMBL/GenBank/DDBJ databases">
        <title>Complete genome sequence of Tepidibacter sp. SWIR-1, isolated from a deep-sea hydrothermal vent.</title>
        <authorList>
            <person name="Li X."/>
        </authorList>
    </citation>
    <scope>NUCLEOTIDE SEQUENCE [LARGE SCALE GENOMIC DNA]</scope>
    <source>
        <strain evidence="2 3">SWIR-1</strain>
    </source>
</reference>
<accession>A0ABY8EI89</accession>
<dbReference type="SUPFAM" id="SSF53756">
    <property type="entry name" value="UDP-Glycosyltransferase/glycogen phosphorylase"/>
    <property type="match status" value="1"/>
</dbReference>
<dbReference type="Proteomes" id="UP001222800">
    <property type="component" value="Chromosome"/>
</dbReference>